<keyword evidence="1" id="KW-1133">Transmembrane helix</keyword>
<proteinExistence type="predicted"/>
<accession>A0A0A2LJD0</accession>
<keyword evidence="3" id="KW-1185">Reference proteome</keyword>
<dbReference type="STRING" id="1406840.Q763_14070"/>
<protein>
    <submittedName>
        <fullName evidence="2">Transmembrane protein</fullName>
    </submittedName>
</protein>
<dbReference type="eggNOG" id="COG3182">
    <property type="taxonomic scope" value="Bacteria"/>
</dbReference>
<dbReference type="PANTHER" id="PTHR34219">
    <property type="entry name" value="IRON-REGULATED INNER MEMBRANE PROTEIN-RELATED"/>
    <property type="match status" value="1"/>
</dbReference>
<gene>
    <name evidence="2" type="ORF">Q763_14070</name>
</gene>
<dbReference type="InterPro" id="IPR005625">
    <property type="entry name" value="PepSY-ass_TM"/>
</dbReference>
<feature type="transmembrane region" description="Helical" evidence="1">
    <location>
        <begin position="164"/>
        <end position="184"/>
    </location>
</feature>
<sequence>MSKQKGKKKKGFKHWVGKAHLWLGLASGLIVLLLSVTGCIYVFSQEINGAIRKDEIYVPEVKETRLPVSQLWNETQKTLGDSIKINRVDVFNNPEKSVRFFCYKAAAEKNSIFYFRNIDYYYTVYTDPYTGKVLGIYDEKKDFFNIIKMLHWSLLLETEIGQPIVGWATFIFVIMLITGIILWWPKNKAARKQRFKFQWKDTTQWRRKNYDIHNILGFYISTIAVIIAFTGMVWAFTWFQAIVYVAGSQSLTPPEVKREQSVFVEKSDKDAALDIASEITRQRHTTADAFGLSKAADSTGVVNAYVQQYEGVYYVNHQLQFDQYTGKLLNERLHDEKNFGEKLITANYDIHVGAILGIPGKIIAFIASFISGLLPITGFLIWWGRKNKKAKPAKAKN</sequence>
<dbReference type="PANTHER" id="PTHR34219:SF3">
    <property type="entry name" value="BLL7967 PROTEIN"/>
    <property type="match status" value="1"/>
</dbReference>
<evidence type="ECO:0000313" key="3">
    <source>
        <dbReference type="Proteomes" id="UP000030129"/>
    </source>
</evidence>
<dbReference type="Pfam" id="PF03929">
    <property type="entry name" value="PepSY_TM"/>
    <property type="match status" value="1"/>
</dbReference>
<keyword evidence="1" id="KW-0472">Membrane</keyword>
<organism evidence="2 3">
    <name type="scientific">Flavobacterium beibuense F44-8</name>
    <dbReference type="NCBI Taxonomy" id="1406840"/>
    <lineage>
        <taxon>Bacteria</taxon>
        <taxon>Pseudomonadati</taxon>
        <taxon>Bacteroidota</taxon>
        <taxon>Flavobacteriia</taxon>
        <taxon>Flavobacteriales</taxon>
        <taxon>Flavobacteriaceae</taxon>
        <taxon>Flavobacterium</taxon>
    </lineage>
</organism>
<evidence type="ECO:0000313" key="2">
    <source>
        <dbReference type="EMBL" id="KGO79356.1"/>
    </source>
</evidence>
<evidence type="ECO:0000256" key="1">
    <source>
        <dbReference type="SAM" id="Phobius"/>
    </source>
</evidence>
<dbReference type="AlphaFoldDB" id="A0A0A2LJD0"/>
<comment type="caution">
    <text evidence="2">The sequence shown here is derived from an EMBL/GenBank/DDBJ whole genome shotgun (WGS) entry which is preliminary data.</text>
</comment>
<dbReference type="Proteomes" id="UP000030129">
    <property type="component" value="Unassembled WGS sequence"/>
</dbReference>
<name>A0A0A2LJD0_9FLAO</name>
<dbReference type="EMBL" id="JRLV01000018">
    <property type="protein sequence ID" value="KGO79356.1"/>
    <property type="molecule type" value="Genomic_DNA"/>
</dbReference>
<keyword evidence="1 2" id="KW-0812">Transmembrane</keyword>
<feature type="transmembrane region" description="Helical" evidence="1">
    <location>
        <begin position="21"/>
        <end position="43"/>
    </location>
</feature>
<feature type="transmembrane region" description="Helical" evidence="1">
    <location>
        <begin position="362"/>
        <end position="384"/>
    </location>
</feature>
<reference evidence="2 3" key="1">
    <citation type="submission" date="2013-09" db="EMBL/GenBank/DDBJ databases">
        <authorList>
            <person name="Zeng Z."/>
            <person name="Chen C."/>
        </authorList>
    </citation>
    <scope>NUCLEOTIDE SEQUENCE [LARGE SCALE GENOMIC DNA]</scope>
    <source>
        <strain evidence="2 3">F44-8</strain>
    </source>
</reference>
<feature type="transmembrane region" description="Helical" evidence="1">
    <location>
        <begin position="216"/>
        <end position="239"/>
    </location>
</feature>
<dbReference type="RefSeq" id="WP_035135305.1">
    <property type="nucleotide sequence ID" value="NZ_JRLV01000018.1"/>
</dbReference>